<evidence type="ECO:0000313" key="1">
    <source>
        <dbReference type="EMBL" id="QKZ06035.1"/>
    </source>
</evidence>
<dbReference type="InterPro" id="IPR027417">
    <property type="entry name" value="P-loop_NTPase"/>
</dbReference>
<sequence>MPTIIGLAAIARSGKDTVASMLLEHGDVAAYALADPLKLGCQSLFGLTDEETWSDDLKEKQIPAWGMSPRQMFQRVGTEFLRDHNPDHWLLRADRHLNHPKPESEPALSPSAEPAQSSSFIEAAVVPATSSAAKPSGTPAEIPDLATASIWLAVQSIWGITDQQAFEPASRDATDPYWSLTPNEMYGVLEHYLDKYFPNYEEVRNKLPLQLPTRSLTPTEGKTKFIIKDIRFENEADFWRSHNGVIWHIIRHNAAKVNAHTSEAGIKVQQGDTTIKNNGTLEELRLKVDLAWTNVHS</sequence>
<dbReference type="RefSeq" id="WP_176571639.1">
    <property type="nucleotide sequence ID" value="NZ_CP056030.1"/>
</dbReference>
<name>A0A7D5DAK6_9PSED</name>
<reference evidence="1 2" key="1">
    <citation type="submission" date="2020-06" db="EMBL/GenBank/DDBJ databases">
        <title>Pseudomonas eucalypticola sp. nov., an endophyte of Eucalyptus dunnii leaves with biocontrol ability of eucalyptus leaf blight.</title>
        <authorList>
            <person name="Liu Y."/>
            <person name="Song Z."/>
            <person name="Zeng H."/>
            <person name="Lu M."/>
            <person name="Wang X."/>
            <person name="Lian X."/>
            <person name="Zhang Q."/>
        </authorList>
    </citation>
    <scope>NUCLEOTIDE SEQUENCE [LARGE SCALE GENOMIC DNA]</scope>
    <source>
        <strain evidence="1 2">NP-1</strain>
    </source>
</reference>
<gene>
    <name evidence="1" type="ORF">HWQ56_20505</name>
</gene>
<accession>A0A7D5DAK6</accession>
<organism evidence="1 2">
    <name type="scientific">Pseudomonas eucalypticola</name>
    <dbReference type="NCBI Taxonomy" id="2599595"/>
    <lineage>
        <taxon>Bacteria</taxon>
        <taxon>Pseudomonadati</taxon>
        <taxon>Pseudomonadota</taxon>
        <taxon>Gammaproteobacteria</taxon>
        <taxon>Pseudomonadales</taxon>
        <taxon>Pseudomonadaceae</taxon>
        <taxon>Pseudomonas</taxon>
    </lineage>
</organism>
<dbReference type="GO" id="GO:0016301">
    <property type="term" value="F:kinase activity"/>
    <property type="evidence" value="ECO:0007669"/>
    <property type="project" value="UniProtKB-KW"/>
</dbReference>
<dbReference type="Pfam" id="PF21448">
    <property type="entry name" value="DNMK"/>
    <property type="match status" value="1"/>
</dbReference>
<keyword evidence="1" id="KW-0808">Transferase</keyword>
<keyword evidence="1" id="KW-0418">Kinase</keyword>
<proteinExistence type="predicted"/>
<dbReference type="Proteomes" id="UP000509568">
    <property type="component" value="Chromosome"/>
</dbReference>
<dbReference type="KEGG" id="pez:HWQ56_20505"/>
<dbReference type="AlphaFoldDB" id="A0A7D5DAK6"/>
<dbReference type="EMBL" id="CP056030">
    <property type="protein sequence ID" value="QKZ06035.1"/>
    <property type="molecule type" value="Genomic_DNA"/>
</dbReference>
<protein>
    <submittedName>
        <fullName evidence="1">Deoxynucleotide monophosphate kinase</fullName>
    </submittedName>
</protein>
<dbReference type="Gene3D" id="3.40.50.300">
    <property type="entry name" value="P-loop containing nucleotide triphosphate hydrolases"/>
    <property type="match status" value="2"/>
</dbReference>
<keyword evidence="2" id="KW-1185">Reference proteome</keyword>
<dbReference type="InterPro" id="IPR048444">
    <property type="entry name" value="DNMK"/>
</dbReference>
<evidence type="ECO:0000313" key="2">
    <source>
        <dbReference type="Proteomes" id="UP000509568"/>
    </source>
</evidence>